<evidence type="ECO:0000256" key="7">
    <source>
        <dbReference type="ARBA" id="ARBA00022892"/>
    </source>
</evidence>
<keyword evidence="8" id="KW-0653">Protein transport</keyword>
<evidence type="ECO:0000256" key="10">
    <source>
        <dbReference type="ARBA" id="ARBA00023136"/>
    </source>
</evidence>
<dbReference type="GO" id="GO:0005789">
    <property type="term" value="C:endoplasmic reticulum membrane"/>
    <property type="evidence" value="ECO:0007669"/>
    <property type="project" value="UniProtKB-SubCell"/>
</dbReference>
<dbReference type="InterPro" id="IPR015943">
    <property type="entry name" value="WD40/YVTN_repeat-like_dom_sf"/>
</dbReference>
<organism evidence="12 13">
    <name type="scientific">Hesseltinella vesiculosa</name>
    <dbReference type="NCBI Taxonomy" id="101127"/>
    <lineage>
        <taxon>Eukaryota</taxon>
        <taxon>Fungi</taxon>
        <taxon>Fungi incertae sedis</taxon>
        <taxon>Mucoromycota</taxon>
        <taxon>Mucoromycotina</taxon>
        <taxon>Mucoromycetes</taxon>
        <taxon>Mucorales</taxon>
        <taxon>Cunninghamellaceae</taxon>
        <taxon>Hesseltinella</taxon>
    </lineage>
</organism>
<dbReference type="PROSITE" id="PS50082">
    <property type="entry name" value="WD_REPEATS_2"/>
    <property type="match status" value="1"/>
</dbReference>
<dbReference type="EMBL" id="MCGT01000030">
    <property type="protein sequence ID" value="ORX48294.1"/>
    <property type="molecule type" value="Genomic_DNA"/>
</dbReference>
<dbReference type="GO" id="GO:0003400">
    <property type="term" value="P:regulation of COPII vesicle coating"/>
    <property type="evidence" value="ECO:0007669"/>
    <property type="project" value="TreeGrafter"/>
</dbReference>
<dbReference type="GO" id="GO:0005085">
    <property type="term" value="F:guanyl-nucleotide exchange factor activity"/>
    <property type="evidence" value="ECO:0007669"/>
    <property type="project" value="InterPro"/>
</dbReference>
<evidence type="ECO:0000256" key="11">
    <source>
        <dbReference type="PROSITE-ProRule" id="PRU00221"/>
    </source>
</evidence>
<comment type="caution">
    <text evidence="12">The sequence shown here is derived from an EMBL/GenBank/DDBJ whole genome shotgun (WGS) entry which is preliminary data.</text>
</comment>
<sequence length="358" mass="38576">MKECPSFKVSVGFPVFGLGFTTNNELIVAGGGGAGRSGVKNKLVKYTIDVRRNDFEEDAMYEISSEEDAPMSLAVHPKTNAVVAGINASQTSMAEGINNNCRLFDTDEIEFTLVKSVQSLKSKSPEDFQKAARFSKDGSLVATGTTDGMVHVFEYPSMTTLTSVQVVEGDDVLDVDINADSTKLTAVTPQALKLINLRGRHAGEIIQSVSSAVIDKKSKLQFRGFRYGTGYSENLAFAIVNGVGKIGQICLLDPHTLEIKKTLMVSKKPVTAFCLSMDGSLVAVATADLSVSLYEATSLQLLTHIKNAHSFSITSLAISPSRRMLVSASADNTCRVTDLPLQFPASTPRLFLLFADRN</sequence>
<proteinExistence type="predicted"/>
<dbReference type="Gene3D" id="2.130.10.10">
    <property type="entry name" value="YVTN repeat-like/Quinoprotein amine dehydrogenase"/>
    <property type="match status" value="1"/>
</dbReference>
<reference evidence="12 13" key="1">
    <citation type="submission" date="2016-07" db="EMBL/GenBank/DDBJ databases">
        <title>Pervasive Adenine N6-methylation of Active Genes in Fungi.</title>
        <authorList>
            <consortium name="DOE Joint Genome Institute"/>
            <person name="Mondo S.J."/>
            <person name="Dannebaum R.O."/>
            <person name="Kuo R.C."/>
            <person name="Labutti K."/>
            <person name="Haridas S."/>
            <person name="Kuo A."/>
            <person name="Salamov A."/>
            <person name="Ahrendt S.R."/>
            <person name="Lipzen A."/>
            <person name="Sullivan W."/>
            <person name="Andreopoulos W.B."/>
            <person name="Clum A."/>
            <person name="Lindquist E."/>
            <person name="Daum C."/>
            <person name="Ramamoorthy G.K."/>
            <person name="Gryganskyi A."/>
            <person name="Culley D."/>
            <person name="Magnuson J.K."/>
            <person name="James T.Y."/>
            <person name="O'Malley M.A."/>
            <person name="Stajich J.E."/>
            <person name="Spatafora J.W."/>
            <person name="Visel A."/>
            <person name="Grigoriev I.V."/>
        </authorList>
    </citation>
    <scope>NUCLEOTIDE SEQUENCE [LARGE SCALE GENOMIC DNA]</scope>
    <source>
        <strain evidence="12 13">NRRL 3301</strain>
    </source>
</reference>
<dbReference type="InterPro" id="IPR001680">
    <property type="entry name" value="WD40_rpt"/>
</dbReference>
<gene>
    <name evidence="12" type="ORF">DM01DRAFT_1309827</name>
</gene>
<dbReference type="PANTHER" id="PTHR23284:SF0">
    <property type="entry name" value="PROLACTIN REGULATORY ELEMENT-BINDING PROTEIN"/>
    <property type="match status" value="1"/>
</dbReference>
<dbReference type="Proteomes" id="UP000242146">
    <property type="component" value="Unassembled WGS sequence"/>
</dbReference>
<comment type="subcellular location">
    <subcellularLocation>
        <location evidence="1">Endoplasmic reticulum membrane</location>
        <topology evidence="1">Single-pass membrane protein</topology>
    </subcellularLocation>
</comment>
<evidence type="ECO:0000313" key="13">
    <source>
        <dbReference type="Proteomes" id="UP000242146"/>
    </source>
</evidence>
<keyword evidence="5" id="KW-0677">Repeat</keyword>
<evidence type="ECO:0000256" key="4">
    <source>
        <dbReference type="ARBA" id="ARBA00022692"/>
    </source>
</evidence>
<dbReference type="GO" id="GO:0015031">
    <property type="term" value="P:protein transport"/>
    <property type="evidence" value="ECO:0007669"/>
    <property type="project" value="UniProtKB-KW"/>
</dbReference>
<dbReference type="SUPFAM" id="SSF50998">
    <property type="entry name" value="Quinoprotein alcohol dehydrogenase-like"/>
    <property type="match status" value="1"/>
</dbReference>
<keyword evidence="7" id="KW-0931">ER-Golgi transport</keyword>
<feature type="repeat" description="WD" evidence="11">
    <location>
        <begin position="306"/>
        <end position="339"/>
    </location>
</feature>
<evidence type="ECO:0000256" key="5">
    <source>
        <dbReference type="ARBA" id="ARBA00022737"/>
    </source>
</evidence>
<keyword evidence="10" id="KW-0472">Membrane</keyword>
<evidence type="ECO:0000256" key="8">
    <source>
        <dbReference type="ARBA" id="ARBA00022927"/>
    </source>
</evidence>
<keyword evidence="13" id="KW-1185">Reference proteome</keyword>
<dbReference type="InterPro" id="IPR045260">
    <property type="entry name" value="Sec12-like"/>
</dbReference>
<dbReference type="SMART" id="SM00320">
    <property type="entry name" value="WD40"/>
    <property type="match status" value="3"/>
</dbReference>
<evidence type="ECO:0000256" key="3">
    <source>
        <dbReference type="ARBA" id="ARBA00022574"/>
    </source>
</evidence>
<keyword evidence="4" id="KW-0812">Transmembrane</keyword>
<dbReference type="OrthoDB" id="2013972at2759"/>
<dbReference type="STRING" id="101127.A0A1X2G994"/>
<dbReference type="GO" id="GO:0006888">
    <property type="term" value="P:endoplasmic reticulum to Golgi vesicle-mediated transport"/>
    <property type="evidence" value="ECO:0007669"/>
    <property type="project" value="TreeGrafter"/>
</dbReference>
<accession>A0A1X2G994</accession>
<keyword evidence="6" id="KW-0256">Endoplasmic reticulum</keyword>
<evidence type="ECO:0000256" key="9">
    <source>
        <dbReference type="ARBA" id="ARBA00022989"/>
    </source>
</evidence>
<evidence type="ECO:0000313" key="12">
    <source>
        <dbReference type="EMBL" id="ORX48294.1"/>
    </source>
</evidence>
<evidence type="ECO:0000256" key="6">
    <source>
        <dbReference type="ARBA" id="ARBA00022824"/>
    </source>
</evidence>
<keyword evidence="3 11" id="KW-0853">WD repeat</keyword>
<keyword evidence="2" id="KW-0813">Transport</keyword>
<dbReference type="InterPro" id="IPR011047">
    <property type="entry name" value="Quinoprotein_ADH-like_sf"/>
</dbReference>
<keyword evidence="9" id="KW-1133">Transmembrane helix</keyword>
<dbReference type="AlphaFoldDB" id="A0A1X2G994"/>
<evidence type="ECO:0000256" key="1">
    <source>
        <dbReference type="ARBA" id="ARBA00004389"/>
    </source>
</evidence>
<dbReference type="Pfam" id="PF00400">
    <property type="entry name" value="WD40"/>
    <property type="match status" value="2"/>
</dbReference>
<protein>
    <submittedName>
        <fullName evidence="12">WD40 repeat-like protein</fullName>
    </submittedName>
</protein>
<dbReference type="PANTHER" id="PTHR23284">
    <property type="entry name" value="PROLACTIN REGULATORY ELEMENT BINDING PROTEIN"/>
    <property type="match status" value="1"/>
</dbReference>
<evidence type="ECO:0000256" key="2">
    <source>
        <dbReference type="ARBA" id="ARBA00022448"/>
    </source>
</evidence>
<name>A0A1X2G994_9FUNG</name>